<evidence type="ECO:0000256" key="4">
    <source>
        <dbReference type="ARBA" id="ARBA00022679"/>
    </source>
</evidence>
<dbReference type="FunFam" id="1.10.510.10:FF:000084">
    <property type="entry name" value="Wall-associated receptor kinase 2"/>
    <property type="match status" value="2"/>
</dbReference>
<evidence type="ECO:0000256" key="16">
    <source>
        <dbReference type="SAM" id="Phobius"/>
    </source>
</evidence>
<dbReference type="GO" id="GO:0007166">
    <property type="term" value="P:cell surface receptor signaling pathway"/>
    <property type="evidence" value="ECO:0007669"/>
    <property type="project" value="InterPro"/>
</dbReference>
<dbReference type="PROSITE" id="PS50011">
    <property type="entry name" value="PROTEIN_KINASE_DOM"/>
    <property type="match status" value="3"/>
</dbReference>
<feature type="transmembrane region" description="Helical" evidence="16">
    <location>
        <begin position="2040"/>
        <end position="2064"/>
    </location>
</feature>
<keyword evidence="12" id="KW-1015">Disulfide bond</keyword>
<evidence type="ECO:0000313" key="20">
    <source>
        <dbReference type="Proteomes" id="UP000712281"/>
    </source>
</evidence>
<dbReference type="SMART" id="SM00220">
    <property type="entry name" value="S_TKc"/>
    <property type="match status" value="2"/>
</dbReference>
<gene>
    <name evidence="19" type="ORF">F2Q68_00046719</name>
</gene>
<dbReference type="GO" id="GO:0030247">
    <property type="term" value="F:polysaccharide binding"/>
    <property type="evidence" value="ECO:0007669"/>
    <property type="project" value="InterPro"/>
</dbReference>
<evidence type="ECO:0000256" key="8">
    <source>
        <dbReference type="ARBA" id="ARBA00022777"/>
    </source>
</evidence>
<evidence type="ECO:0000256" key="5">
    <source>
        <dbReference type="ARBA" id="ARBA00022692"/>
    </source>
</evidence>
<evidence type="ECO:0000256" key="15">
    <source>
        <dbReference type="ARBA" id="ARBA00047951"/>
    </source>
</evidence>
<feature type="transmembrane region" description="Helical" evidence="16">
    <location>
        <begin position="827"/>
        <end position="849"/>
    </location>
</feature>
<dbReference type="GO" id="GO:0005524">
    <property type="term" value="F:ATP binding"/>
    <property type="evidence" value="ECO:0007669"/>
    <property type="project" value="UniProtKB-KW"/>
</dbReference>
<evidence type="ECO:0000256" key="11">
    <source>
        <dbReference type="ARBA" id="ARBA00023136"/>
    </source>
</evidence>
<feature type="signal peptide" evidence="17">
    <location>
        <begin position="1"/>
        <end position="24"/>
    </location>
</feature>
<evidence type="ECO:0000256" key="17">
    <source>
        <dbReference type="SAM" id="SignalP"/>
    </source>
</evidence>
<dbReference type="EMBL" id="QGKW02000276">
    <property type="protein sequence ID" value="KAF2608540.1"/>
    <property type="molecule type" value="Genomic_DNA"/>
</dbReference>
<feature type="domain" description="Protein kinase" evidence="18">
    <location>
        <begin position="439"/>
        <end position="726"/>
    </location>
</feature>
<feature type="chain" id="PRO_5035846636" description="Protein kinase domain-containing protein" evidence="17">
    <location>
        <begin position="25"/>
        <end position="2164"/>
    </location>
</feature>
<dbReference type="CDD" id="cd00054">
    <property type="entry name" value="EGF_CA"/>
    <property type="match status" value="1"/>
</dbReference>
<keyword evidence="2" id="KW-0723">Serine/threonine-protein kinase</keyword>
<dbReference type="Gene3D" id="3.30.200.20">
    <property type="entry name" value="Phosphorylase Kinase, domain 1"/>
    <property type="match status" value="3"/>
</dbReference>
<dbReference type="GO" id="GO:0005509">
    <property type="term" value="F:calcium ion binding"/>
    <property type="evidence" value="ECO:0007669"/>
    <property type="project" value="InterPro"/>
</dbReference>
<protein>
    <recommendedName>
        <fullName evidence="18">Protein kinase domain-containing protein</fullName>
    </recommendedName>
</protein>
<comment type="subcellular location">
    <subcellularLocation>
        <location evidence="1">Membrane</location>
        <topology evidence="1">Single-pass type I membrane protein</topology>
    </subcellularLocation>
</comment>
<dbReference type="SMART" id="SM00179">
    <property type="entry name" value="EGF_CA"/>
    <property type="match status" value="3"/>
</dbReference>
<accession>A0A8S9LKJ2</accession>
<evidence type="ECO:0000256" key="3">
    <source>
        <dbReference type="ARBA" id="ARBA00022553"/>
    </source>
</evidence>
<feature type="domain" description="Protein kinase" evidence="18">
    <location>
        <begin position="1355"/>
        <end position="1642"/>
    </location>
</feature>
<dbReference type="CDD" id="cd14066">
    <property type="entry name" value="STKc_IRAK"/>
    <property type="match status" value="2"/>
</dbReference>
<evidence type="ECO:0000256" key="7">
    <source>
        <dbReference type="ARBA" id="ARBA00022741"/>
    </source>
</evidence>
<evidence type="ECO:0000259" key="18">
    <source>
        <dbReference type="PROSITE" id="PS50011"/>
    </source>
</evidence>
<keyword evidence="8" id="KW-0418">Kinase</keyword>
<dbReference type="InterPro" id="IPR008271">
    <property type="entry name" value="Ser/Thr_kinase_AS"/>
</dbReference>
<proteinExistence type="predicted"/>
<keyword evidence="10 16" id="KW-1133">Transmembrane helix</keyword>
<keyword evidence="6 17" id="KW-0732">Signal</keyword>
<feature type="transmembrane region" description="Helical" evidence="16">
    <location>
        <begin position="1280"/>
        <end position="1305"/>
    </location>
</feature>
<keyword evidence="7" id="KW-0547">Nucleotide-binding</keyword>
<keyword evidence="9" id="KW-0067">ATP-binding</keyword>
<dbReference type="GO" id="GO:0005886">
    <property type="term" value="C:plasma membrane"/>
    <property type="evidence" value="ECO:0007669"/>
    <property type="project" value="TreeGrafter"/>
</dbReference>
<evidence type="ECO:0000256" key="12">
    <source>
        <dbReference type="ARBA" id="ARBA00023157"/>
    </source>
</evidence>
<evidence type="ECO:0000256" key="2">
    <source>
        <dbReference type="ARBA" id="ARBA00022527"/>
    </source>
</evidence>
<dbReference type="InterPro" id="IPR018097">
    <property type="entry name" value="EGF_Ca-bd_CS"/>
</dbReference>
<evidence type="ECO:0000256" key="6">
    <source>
        <dbReference type="ARBA" id="ARBA00022729"/>
    </source>
</evidence>
<dbReference type="InterPro" id="IPR011009">
    <property type="entry name" value="Kinase-like_dom_sf"/>
</dbReference>
<evidence type="ECO:0000256" key="1">
    <source>
        <dbReference type="ARBA" id="ARBA00004479"/>
    </source>
</evidence>
<organism evidence="19 20">
    <name type="scientific">Brassica cretica</name>
    <name type="common">Mustard</name>
    <dbReference type="NCBI Taxonomy" id="69181"/>
    <lineage>
        <taxon>Eukaryota</taxon>
        <taxon>Viridiplantae</taxon>
        <taxon>Streptophyta</taxon>
        <taxon>Embryophyta</taxon>
        <taxon>Tracheophyta</taxon>
        <taxon>Spermatophyta</taxon>
        <taxon>Magnoliopsida</taxon>
        <taxon>eudicotyledons</taxon>
        <taxon>Gunneridae</taxon>
        <taxon>Pentapetalae</taxon>
        <taxon>rosids</taxon>
        <taxon>malvids</taxon>
        <taxon>Brassicales</taxon>
        <taxon>Brassicaceae</taxon>
        <taxon>Brassiceae</taxon>
        <taxon>Brassica</taxon>
    </lineage>
</organism>
<evidence type="ECO:0000256" key="9">
    <source>
        <dbReference type="ARBA" id="ARBA00022840"/>
    </source>
</evidence>
<dbReference type="PROSITE" id="PS00108">
    <property type="entry name" value="PROTEIN_KINASE_ST"/>
    <property type="match status" value="2"/>
</dbReference>
<keyword evidence="11 16" id="KW-0472">Membrane</keyword>
<comment type="catalytic activity">
    <reaction evidence="15">
        <text>L-threonyl-[protein] + ATP = O-phospho-L-threonyl-[protein] + ADP + H(+)</text>
        <dbReference type="Rhea" id="RHEA:46608"/>
        <dbReference type="Rhea" id="RHEA-COMP:11060"/>
        <dbReference type="Rhea" id="RHEA-COMP:11605"/>
        <dbReference type="ChEBI" id="CHEBI:15378"/>
        <dbReference type="ChEBI" id="CHEBI:30013"/>
        <dbReference type="ChEBI" id="CHEBI:30616"/>
        <dbReference type="ChEBI" id="CHEBI:61977"/>
        <dbReference type="ChEBI" id="CHEBI:456216"/>
    </reaction>
</comment>
<evidence type="ECO:0000256" key="14">
    <source>
        <dbReference type="ARBA" id="ARBA00047558"/>
    </source>
</evidence>
<comment type="caution">
    <text evidence="19">The sequence shown here is derived from an EMBL/GenBank/DDBJ whole genome shotgun (WGS) entry which is preliminary data.</text>
</comment>
<dbReference type="SUPFAM" id="SSF56112">
    <property type="entry name" value="Protein kinase-like (PK-like)"/>
    <property type="match status" value="3"/>
</dbReference>
<dbReference type="Proteomes" id="UP000712281">
    <property type="component" value="Unassembled WGS sequence"/>
</dbReference>
<dbReference type="InterPro" id="IPR013695">
    <property type="entry name" value="WAK"/>
</dbReference>
<reference evidence="19" key="1">
    <citation type="submission" date="2019-12" db="EMBL/GenBank/DDBJ databases">
        <title>Genome sequencing and annotation of Brassica cretica.</title>
        <authorList>
            <person name="Studholme D.J."/>
            <person name="Sarris P.F."/>
        </authorList>
    </citation>
    <scope>NUCLEOTIDE SEQUENCE</scope>
    <source>
        <strain evidence="19">PFS-001/15</strain>
        <tissue evidence="19">Leaf</tissue>
    </source>
</reference>
<keyword evidence="5 16" id="KW-0812">Transmembrane</keyword>
<dbReference type="PROSITE" id="PS01187">
    <property type="entry name" value="EGF_CA"/>
    <property type="match status" value="3"/>
</dbReference>
<name>A0A8S9LKJ2_BRACR</name>
<dbReference type="GO" id="GO:0004674">
    <property type="term" value="F:protein serine/threonine kinase activity"/>
    <property type="evidence" value="ECO:0007669"/>
    <property type="project" value="UniProtKB-KW"/>
</dbReference>
<feature type="transmembrane region" description="Helical" evidence="16">
    <location>
        <begin position="364"/>
        <end position="389"/>
    </location>
</feature>
<dbReference type="InterPro" id="IPR045274">
    <property type="entry name" value="WAK-like"/>
</dbReference>
<dbReference type="PANTHER" id="PTHR27005:SF515">
    <property type="entry name" value="WALL-ASSOCIATED RECEPTOR KINASE-LIKE 10-RELATED"/>
    <property type="match status" value="1"/>
</dbReference>
<comment type="catalytic activity">
    <reaction evidence="14">
        <text>L-seryl-[protein] + ATP = O-phospho-L-seryl-[protein] + ADP + H(+)</text>
        <dbReference type="Rhea" id="RHEA:17989"/>
        <dbReference type="Rhea" id="RHEA-COMP:9863"/>
        <dbReference type="Rhea" id="RHEA-COMP:11604"/>
        <dbReference type="ChEBI" id="CHEBI:15378"/>
        <dbReference type="ChEBI" id="CHEBI:29999"/>
        <dbReference type="ChEBI" id="CHEBI:30616"/>
        <dbReference type="ChEBI" id="CHEBI:83421"/>
        <dbReference type="ChEBI" id="CHEBI:456216"/>
    </reaction>
</comment>
<keyword evidence="3" id="KW-0597">Phosphoprotein</keyword>
<dbReference type="FunFam" id="3.30.200.20:FF:000043">
    <property type="entry name" value="Wall-associated receptor kinase 2"/>
    <property type="match status" value="2"/>
</dbReference>
<dbReference type="Pfam" id="PF08488">
    <property type="entry name" value="WAK"/>
    <property type="match status" value="3"/>
</dbReference>
<keyword evidence="13" id="KW-0325">Glycoprotein</keyword>
<dbReference type="Gene3D" id="2.10.25.10">
    <property type="entry name" value="Laminin"/>
    <property type="match status" value="3"/>
</dbReference>
<feature type="domain" description="Protein kinase" evidence="18">
    <location>
        <begin position="2115"/>
        <end position="2164"/>
    </location>
</feature>
<dbReference type="Pfam" id="PF00069">
    <property type="entry name" value="Pkinase"/>
    <property type="match status" value="2"/>
</dbReference>
<dbReference type="InterPro" id="IPR025287">
    <property type="entry name" value="WAK_GUB"/>
</dbReference>
<dbReference type="InterPro" id="IPR000719">
    <property type="entry name" value="Prot_kinase_dom"/>
</dbReference>
<sequence length="2164" mass="239401">MSANNTYFLWILLSLLLLLNLADLTAVSRSCSSQCGGIHIPYPFGMGIGCYLEKWYEIKCVSTSVSGEHVPVLAVIGKEVVNFSLPHSVLIKNNITSKGCSSDGEEEFESLLNLTGTPFYVSSRNTLIAAGCNITASFTNVESSMLGCNSRCGKKSLTPTQDFLALSRCYGYEYDDTNCSEMIIADRNSCSGIGCCEANIPDDFQHIVGVRIDNATTTKGGCKVAFLTYENYLSLNGSDPQRLLAKRYATVELGFLIHTSHSSFLNSLGCYSMKEYSQARRNFESTDVINCTCENYSGFPSYGICGCNDGYRGNPYVSGGCEDINECLEGKDKYGYPVRCTDAICVNLQGDYNCVYENHHRRKVIAIGVGSSFGSLIFVAGIFWAYKFVRKQRKLIQKKKFFKRNGGLLLQQQLTSTQGNVETTKVYTSKELEKATENFSLNRILGQGGQGTVDKGMLVDGRIVAVKKSKVVDEDKLEEFINEVVILSQINHRNIVKLLGCCLETHVPVLVYEFIPNGNLFEHLHDEFGDNMMATWDLRLRIAVDVAGALSYLHSSASFPIYHRDVKSTNIMLDEKYRAKVSDFGTSRSITVDHTHLTTVVSGTAGYMDPEYFQSSQFTDKSDVYSFGVVLVELITGDKPFSFLRSQENRTLSSYFTLAMKEDKLFDIIDARIRDGCNLNQVTAAADIARTCLNMKRKKRPSMREVSMELEKIRGSSEDMQSHEYVGEDKEDKNKRVVEVNIEESSWNNVAVTAPASQNSVATSSLSDTEPLFPLQTRCPSCVIKDLVSQLSRQMINFWMVFWFDIKTPRSSPHSDAGGARARRRRLFLWSLMLSFDSYHLSAAFFIFFKFSLPDLTPSISVATRRSQLTGTVLFSGGSRRACACASLTFPLSLFTRMLYALGFRSLIFNRRWPSHPLNKRYAVLKVDGSSASLVNLPVSRSTCPSRCGEIDIPHPFGIGEGCYLNSWYEIKCNLNASLSASKKPVPVLSVIDKEVVKITPPYSIRIKHSIASKGCSSDGEEELESLLNLTGTPFYLGPMNTLIAAGCGITATLTNVEPSIAGCKSRCGKKNHTPTQDFLALDECITDYSADAEFCRKRSIADEKRCSGIGCCEASIPSGRQQIVGVRIDNTTTTGGCKVAFLTDEDYLLSNGADAQRIHSKGNATVSLGWLISTSNPSFFDSLGCHTTKEYRQASENQYGIPYGMNCTCDNYSSFSTYGICDCTRGYRGDPYVVGGCKDINECLEGKDENGNPVSCASGTCVNLQGGYTCVYENQRRRVIAIGVGSSFGSLIFVAGIYLAYRFIRKQRRLNQKKKFFKRNGGLLLQQQLTSTQGNVETTKVFTSKELEKATENFSLNRILGQGGQGTVYKGMLVDGRIVAVKKSKVVDEDKLEEFINEVVILSQINHRNIVKLLGCCLETHVPVLVYEFIPNGNLFEHLHDEFGDIMMATWELRLRIAIDVAGSLSYLHSSASFPIYHRDVKSTNIMLDEKYRAKVSDFGTSRSVTVDHTHLTTVVSGTAGYMDPEYFQSSQFTDKSDVYSFGVVLVELITGEKPFSFLRSQENRTLSSYFTLAMKEDKLFDIIDPRIRDGCNLNQVTAAADIARTCLNMKRKKRPSMREVSMELEKIRGSSEDMQSHEYVAEVKEDKNKSVVEVNIGECSWTNVAVTAPASQNSVATSSLSDTEPLFPLQTRSPSCVIKDLVSQLSRQIINFSMVFWLAQNINSSTSSCNRTCGGISIPFPFGIGQKHCYLNDWYEVVCNTTTTSSGNLLAPFLSKINRELVTITLRNSIDTSYGVVHIKSPVTSSGCSQQPAVKPPPLNLTGKGSPFFITETNRLVSVGCDARALVTNIESQIIGCESSCDGRDNKNKSRSDKICGGYRCCQAVITADKPQVIGVNLESSDGGDCKVAFLTNETYSPANVTEAEEVYSKGFSVVELGWFFDSRLRDPVGCVNLTETGIYTSAPSCVCEYGYFSGFGYSNCYCNNIGYRGNPYLPGGCVDIDECEEGKGRNSCGEQTCVNVPGSFRCEPKESGKIKPVIQGLILGLVLLFLVLGIWGLIKFVKKRRKIIQKRKFFKRNGGLLLKQQLTTQEGGNVETSKIFTSKELEKATDSFNKNRVLGQGGQGTVYKGMLVDGRIVAVKRSKALDEDKVEEFINEVSVLS</sequence>
<evidence type="ECO:0000256" key="10">
    <source>
        <dbReference type="ARBA" id="ARBA00022989"/>
    </source>
</evidence>
<keyword evidence="4" id="KW-0808">Transferase</keyword>
<dbReference type="InterPro" id="IPR001881">
    <property type="entry name" value="EGF-like_Ca-bd_dom"/>
</dbReference>
<dbReference type="PANTHER" id="PTHR27005">
    <property type="entry name" value="WALL-ASSOCIATED RECEPTOR KINASE-LIKE 21"/>
    <property type="match status" value="1"/>
</dbReference>
<evidence type="ECO:0000313" key="19">
    <source>
        <dbReference type="EMBL" id="KAF2608540.1"/>
    </source>
</evidence>
<dbReference type="Gene3D" id="1.10.510.10">
    <property type="entry name" value="Transferase(Phosphotransferase) domain 1"/>
    <property type="match status" value="2"/>
</dbReference>
<evidence type="ECO:0000256" key="13">
    <source>
        <dbReference type="ARBA" id="ARBA00023180"/>
    </source>
</evidence>
<dbReference type="Pfam" id="PF13947">
    <property type="entry name" value="GUB_WAK_bind"/>
    <property type="match status" value="1"/>
</dbReference>